<name>A0A285PIQ3_9HYPH</name>
<dbReference type="AlphaFoldDB" id="A0A285PIQ3"/>
<feature type="compositionally biased region" description="Polar residues" evidence="1">
    <location>
        <begin position="536"/>
        <end position="548"/>
    </location>
</feature>
<organism evidence="2 3">
    <name type="scientific">Cohaesibacter gelatinilyticus</name>
    <dbReference type="NCBI Taxonomy" id="372072"/>
    <lineage>
        <taxon>Bacteria</taxon>
        <taxon>Pseudomonadati</taxon>
        <taxon>Pseudomonadota</taxon>
        <taxon>Alphaproteobacteria</taxon>
        <taxon>Hyphomicrobiales</taxon>
        <taxon>Cohaesibacteraceae</taxon>
    </lineage>
</organism>
<gene>
    <name evidence="2" type="ORF">SAMN06265368_4425</name>
</gene>
<dbReference type="Proteomes" id="UP000219439">
    <property type="component" value="Unassembled WGS sequence"/>
</dbReference>
<feature type="region of interest" description="Disordered" evidence="1">
    <location>
        <begin position="489"/>
        <end position="548"/>
    </location>
</feature>
<sequence length="694" mass="75837">MMEDAQQQIGTGLEILPYQDRASIKPDGESDYWRAQQGQNKVLIRYQGQSLSKAPSKVQDWLADNAEAYGLFMPVGSTAAGETSPETRIADGFDTLLVASLDSPSSRALLPSAKQMEEGIVAIDNPDLQEAARANLQIQLDRQSKQDKAGQLHAARELWAAIDDGKSLDDVPINIRVAAGSATIAEATNFIRAREGGRIIQTDAVTLSELNRMMASNPDRFAGQDLDAYRNQISRNDLKELKQHQTDLLKQDSQALKRTELYKATFEQADQLLQQLGRSTAGPDGEIDPEAAKLNAQFLINLKNRIDQEFAKGSFDAAEPGLLQSLIQKQLAADFPDQAAELQALQDVSSSVSTNDSPTVWETIKTKSVDVVAGIVETFFERYEEDPEGFHNGLRLLDPFTEGMRATGLLEDESYKQIAQAFDDVSGEAITAVQPYLEDLIQKVERGEIDPNDTLVVAAGSLGAALLTASKKDRVRIIKATRSPFSRLIDAVKRKAQGPKTAPSANAQVDNGPAPNSKQAPGGATNKSSDDAPSFAVNSKKNGTGVKSGTFTGSYKNMSKQELSFVEKELAAGRSVERIPESKVKGKRSADFWISDGKTRIEVEFKSMKDVEFIGDLETDSAKISRGLSRKLTKGRGQSLNIAVDVIGQEGITIEIVERAWSRAKGDFRRRGVAAPSVRIIGKDFEFKKDWKLK</sequence>
<feature type="compositionally biased region" description="Polar residues" evidence="1">
    <location>
        <begin position="503"/>
        <end position="519"/>
    </location>
</feature>
<protein>
    <recommendedName>
        <fullName evidence="4">tRNA nuclease CdiA C-terminal domain-containing protein</fullName>
    </recommendedName>
</protein>
<evidence type="ECO:0008006" key="4">
    <source>
        <dbReference type="Google" id="ProtNLM"/>
    </source>
</evidence>
<dbReference type="EMBL" id="OBEL01000007">
    <property type="protein sequence ID" value="SNZ21308.1"/>
    <property type="molecule type" value="Genomic_DNA"/>
</dbReference>
<reference evidence="2 3" key="1">
    <citation type="submission" date="2017-09" db="EMBL/GenBank/DDBJ databases">
        <authorList>
            <person name="Ehlers B."/>
            <person name="Leendertz F.H."/>
        </authorList>
    </citation>
    <scope>NUCLEOTIDE SEQUENCE [LARGE SCALE GENOMIC DNA]</scope>
    <source>
        <strain evidence="2 3">DSM 18289</strain>
    </source>
</reference>
<keyword evidence="3" id="KW-1185">Reference proteome</keyword>
<evidence type="ECO:0000313" key="3">
    <source>
        <dbReference type="Proteomes" id="UP000219439"/>
    </source>
</evidence>
<accession>A0A285PIQ3</accession>
<evidence type="ECO:0000256" key="1">
    <source>
        <dbReference type="SAM" id="MobiDB-lite"/>
    </source>
</evidence>
<evidence type="ECO:0000313" key="2">
    <source>
        <dbReference type="EMBL" id="SNZ21308.1"/>
    </source>
</evidence>
<proteinExistence type="predicted"/>